<dbReference type="PANTHER" id="PTHR43876">
    <property type="entry name" value="UBIQUINONE BIOSYNTHESIS MONOOXYGENASE COQ6, MITOCHONDRIAL"/>
    <property type="match status" value="1"/>
</dbReference>
<evidence type="ECO:0000256" key="3">
    <source>
        <dbReference type="ARBA" id="ARBA00005349"/>
    </source>
</evidence>
<dbReference type="PROSITE" id="PS01304">
    <property type="entry name" value="UBIH"/>
    <property type="match status" value="1"/>
</dbReference>
<dbReference type="Pfam" id="PF01494">
    <property type="entry name" value="FAD_binding_3"/>
    <property type="match status" value="1"/>
</dbReference>
<evidence type="ECO:0000256" key="5">
    <source>
        <dbReference type="ARBA" id="ARBA00022827"/>
    </source>
</evidence>
<dbReference type="RefSeq" id="WP_328986020.1">
    <property type="nucleotide sequence ID" value="NZ_CP121472.1"/>
</dbReference>
<feature type="domain" description="FAD-binding" evidence="9">
    <location>
        <begin position="56"/>
        <end position="396"/>
    </location>
</feature>
<protein>
    <submittedName>
        <fullName evidence="10">2-octaprenyl-3-methyl-6-methoxy-1,4-benzoquinol hydroxylase</fullName>
        <ecNumber evidence="10">1.14.13.-</ecNumber>
    </submittedName>
</protein>
<evidence type="ECO:0000256" key="2">
    <source>
        <dbReference type="ARBA" id="ARBA00004749"/>
    </source>
</evidence>
<dbReference type="EC" id="1.14.13.-" evidence="10"/>
<reference evidence="10 11" key="1">
    <citation type="journal article" date="2023" name="Microorganisms">
        <title>Thiorhodovibrio frisius and Trv. litoralis spp. nov., Two Novel Members from a Clade of Fastidious Purple Sulfur Bacteria That Exhibit Unique Red-Shifted Light-Harvesting Capabilities.</title>
        <authorList>
            <person name="Methner A."/>
            <person name="Kuzyk S.B."/>
            <person name="Petersen J."/>
            <person name="Bauer S."/>
            <person name="Brinkmann H."/>
            <person name="Sichau K."/>
            <person name="Wanner G."/>
            <person name="Wolf J."/>
            <person name="Neumann-Schaal M."/>
            <person name="Henke P."/>
            <person name="Tank M."/>
            <person name="Sproer C."/>
            <person name="Bunk B."/>
            <person name="Overmann J."/>
        </authorList>
    </citation>
    <scope>NUCLEOTIDE SEQUENCE [LARGE SCALE GENOMIC DNA]</scope>
    <source>
        <strain evidence="10 11">DSM 6702</strain>
    </source>
</reference>
<sequence>MSTKPKSRPRTSKARPKQPNSGQPSSGQPERAKQTASQQQPQTERPKIQGQAPEQVDIAIVGGGMVGAALACACRDLGLRIAVIDAQPPRRDWSAGDIDLRVSALSRASQNLLSRLGAWPRMLELGVSPYREMIVWDAPDSGPGGGTLHFDSADLGEPDLGHIVENRVIRLALWEQLEQAENISLLCPAKVEALEMDRDGACLLLDGNQSDNRRLTARLLIGADGRDSRVRAALGIGCETVLYDQQAIVATVTPGHWHRETAWQRFLPTGPLAFLPLADGRCSIVWSAEQTRAEELLAMDDDRFARELETAFDRRLGPIRAVGPRASFGLRRSHALRYVQDRAALIGDAAHAIHPLAGQGVNLGFLDVAALHDALAHAHRHGRDIASPAILRRHERARRGENEHMLLAMDAIKRLFSNANPLLAAARGLGLTAVNQLPVLKQRLMREAMGLR</sequence>
<keyword evidence="11" id="KW-1185">Reference proteome</keyword>
<evidence type="ECO:0000313" key="11">
    <source>
        <dbReference type="Proteomes" id="UP001432180"/>
    </source>
</evidence>
<organism evidence="10 11">
    <name type="scientific">Thiorhodovibrio winogradskyi</name>
    <dbReference type="NCBI Taxonomy" id="77007"/>
    <lineage>
        <taxon>Bacteria</taxon>
        <taxon>Pseudomonadati</taxon>
        <taxon>Pseudomonadota</taxon>
        <taxon>Gammaproteobacteria</taxon>
        <taxon>Chromatiales</taxon>
        <taxon>Chromatiaceae</taxon>
        <taxon>Thiorhodovibrio</taxon>
    </lineage>
</organism>
<evidence type="ECO:0000256" key="4">
    <source>
        <dbReference type="ARBA" id="ARBA00022630"/>
    </source>
</evidence>
<feature type="compositionally biased region" description="Basic residues" evidence="8">
    <location>
        <begin position="1"/>
        <end position="16"/>
    </location>
</feature>
<evidence type="ECO:0000256" key="1">
    <source>
        <dbReference type="ARBA" id="ARBA00001974"/>
    </source>
</evidence>
<dbReference type="InterPro" id="IPR036188">
    <property type="entry name" value="FAD/NAD-bd_sf"/>
</dbReference>
<accession>A0ABZ0S5H3</accession>
<dbReference type="InterPro" id="IPR018168">
    <property type="entry name" value="Ubi_Hdrlase_CS"/>
</dbReference>
<dbReference type="EMBL" id="CP121472">
    <property type="protein sequence ID" value="WPL15446.1"/>
    <property type="molecule type" value="Genomic_DNA"/>
</dbReference>
<dbReference type="Proteomes" id="UP001432180">
    <property type="component" value="Chromosome"/>
</dbReference>
<dbReference type="Gene3D" id="3.50.50.60">
    <property type="entry name" value="FAD/NAD(P)-binding domain"/>
    <property type="match status" value="2"/>
</dbReference>
<comment type="cofactor">
    <cofactor evidence="1">
        <name>FAD</name>
        <dbReference type="ChEBI" id="CHEBI:57692"/>
    </cofactor>
</comment>
<dbReference type="InterPro" id="IPR010971">
    <property type="entry name" value="UbiH/COQ6"/>
</dbReference>
<comment type="pathway">
    <text evidence="2">Cofactor biosynthesis; ubiquinone biosynthesis.</text>
</comment>
<evidence type="ECO:0000256" key="8">
    <source>
        <dbReference type="SAM" id="MobiDB-lite"/>
    </source>
</evidence>
<dbReference type="PRINTS" id="PR00420">
    <property type="entry name" value="RNGMNOXGNASE"/>
</dbReference>
<evidence type="ECO:0000256" key="6">
    <source>
        <dbReference type="ARBA" id="ARBA00023002"/>
    </source>
</evidence>
<feature type="compositionally biased region" description="Polar residues" evidence="8">
    <location>
        <begin position="18"/>
        <end position="43"/>
    </location>
</feature>
<name>A0ABZ0S5H3_9GAMM</name>
<gene>
    <name evidence="10" type="primary">ubiF</name>
    <name evidence="10" type="ORF">Thiowin_00342</name>
</gene>
<keyword evidence="4" id="KW-0285">Flavoprotein</keyword>
<keyword evidence="5" id="KW-0274">FAD</keyword>
<dbReference type="GO" id="GO:0016491">
    <property type="term" value="F:oxidoreductase activity"/>
    <property type="evidence" value="ECO:0007669"/>
    <property type="project" value="UniProtKB-KW"/>
</dbReference>
<proteinExistence type="inferred from homology"/>
<evidence type="ECO:0000256" key="7">
    <source>
        <dbReference type="ARBA" id="ARBA00023033"/>
    </source>
</evidence>
<dbReference type="InterPro" id="IPR051205">
    <property type="entry name" value="UbiH/COQ6_monooxygenase"/>
</dbReference>
<dbReference type="InterPro" id="IPR002938">
    <property type="entry name" value="FAD-bd"/>
</dbReference>
<evidence type="ECO:0000259" key="9">
    <source>
        <dbReference type="Pfam" id="PF01494"/>
    </source>
</evidence>
<evidence type="ECO:0000313" key="10">
    <source>
        <dbReference type="EMBL" id="WPL15446.1"/>
    </source>
</evidence>
<dbReference type="SUPFAM" id="SSF51905">
    <property type="entry name" value="FAD/NAD(P)-binding domain"/>
    <property type="match status" value="1"/>
</dbReference>
<keyword evidence="6 10" id="KW-0560">Oxidoreductase</keyword>
<feature type="region of interest" description="Disordered" evidence="8">
    <location>
        <begin position="1"/>
        <end position="52"/>
    </location>
</feature>
<dbReference type="NCBIfam" id="TIGR01988">
    <property type="entry name" value="Ubi-OHases"/>
    <property type="match status" value="1"/>
</dbReference>
<keyword evidence="7" id="KW-0503">Monooxygenase</keyword>
<comment type="similarity">
    <text evidence="3">Belongs to the UbiH/COQ6 family.</text>
</comment>
<dbReference type="PANTHER" id="PTHR43876:SF7">
    <property type="entry name" value="UBIQUINONE BIOSYNTHESIS MONOOXYGENASE COQ6, MITOCHONDRIAL"/>
    <property type="match status" value="1"/>
</dbReference>